<dbReference type="InterPro" id="IPR041711">
    <property type="entry name" value="Met-tRNA-FMT_N"/>
</dbReference>
<dbReference type="GO" id="GO:0005829">
    <property type="term" value="C:cytosol"/>
    <property type="evidence" value="ECO:0007669"/>
    <property type="project" value="TreeGrafter"/>
</dbReference>
<comment type="caution">
    <text evidence="8">The sequence shown here is derived from an EMBL/GenBank/DDBJ whole genome shotgun (WGS) entry which is preliminary data.</text>
</comment>
<protein>
    <recommendedName>
        <fullName evidence="2 5">Methionyl-tRNA formyltransferase</fullName>
        <ecNumber evidence="2 5">2.1.2.9</ecNumber>
    </recommendedName>
</protein>
<dbReference type="CDD" id="cd08646">
    <property type="entry name" value="FMT_core_Met-tRNA-FMT_N"/>
    <property type="match status" value="1"/>
</dbReference>
<dbReference type="Gene3D" id="3.40.50.12230">
    <property type="match status" value="1"/>
</dbReference>
<evidence type="ECO:0000256" key="1">
    <source>
        <dbReference type="ARBA" id="ARBA00010699"/>
    </source>
</evidence>
<dbReference type="PANTHER" id="PTHR11138:SF5">
    <property type="entry name" value="METHIONYL-TRNA FORMYLTRANSFERASE, MITOCHONDRIAL"/>
    <property type="match status" value="1"/>
</dbReference>
<dbReference type="NCBIfam" id="TIGR00460">
    <property type="entry name" value="fmt"/>
    <property type="match status" value="1"/>
</dbReference>
<feature type="binding site" evidence="5">
    <location>
        <begin position="118"/>
        <end position="121"/>
    </location>
    <ligand>
        <name>(6S)-5,6,7,8-tetrahydrofolate</name>
        <dbReference type="ChEBI" id="CHEBI:57453"/>
    </ligand>
</feature>
<comment type="catalytic activity">
    <reaction evidence="5">
        <text>L-methionyl-tRNA(fMet) + (6R)-10-formyltetrahydrofolate = N-formyl-L-methionyl-tRNA(fMet) + (6S)-5,6,7,8-tetrahydrofolate + H(+)</text>
        <dbReference type="Rhea" id="RHEA:24380"/>
        <dbReference type="Rhea" id="RHEA-COMP:9952"/>
        <dbReference type="Rhea" id="RHEA-COMP:9953"/>
        <dbReference type="ChEBI" id="CHEBI:15378"/>
        <dbReference type="ChEBI" id="CHEBI:57453"/>
        <dbReference type="ChEBI" id="CHEBI:78530"/>
        <dbReference type="ChEBI" id="CHEBI:78844"/>
        <dbReference type="ChEBI" id="CHEBI:195366"/>
        <dbReference type="EC" id="2.1.2.9"/>
    </reaction>
</comment>
<evidence type="ECO:0000256" key="2">
    <source>
        <dbReference type="ARBA" id="ARBA00012261"/>
    </source>
</evidence>
<evidence type="ECO:0000313" key="9">
    <source>
        <dbReference type="Proteomes" id="UP000324726"/>
    </source>
</evidence>
<comment type="similarity">
    <text evidence="1 5">Belongs to the Fmt family.</text>
</comment>
<dbReference type="InterPro" id="IPR005793">
    <property type="entry name" value="Formyl_trans_C"/>
</dbReference>
<feature type="domain" description="Formyl transferase C-terminal" evidence="7">
    <location>
        <begin position="212"/>
        <end position="311"/>
    </location>
</feature>
<dbReference type="HAMAP" id="MF_00182">
    <property type="entry name" value="Formyl_trans"/>
    <property type="match status" value="1"/>
</dbReference>
<dbReference type="GO" id="GO:0004479">
    <property type="term" value="F:methionyl-tRNA formyltransferase activity"/>
    <property type="evidence" value="ECO:0007669"/>
    <property type="project" value="UniProtKB-UniRule"/>
</dbReference>
<comment type="function">
    <text evidence="5">Attaches a formyl group to the free amino group of methionyl-tRNA(fMet). The formyl group appears to play a dual role in the initiator identity of N-formylmethionyl-tRNA by promoting its recognition by IF2 and preventing the misappropriation of this tRNA by the elongation apparatus.</text>
</comment>
<dbReference type="AlphaFoldDB" id="A0A5D4G0K4"/>
<dbReference type="PANTHER" id="PTHR11138">
    <property type="entry name" value="METHIONYL-TRNA FORMYLTRANSFERASE"/>
    <property type="match status" value="1"/>
</dbReference>
<dbReference type="Pfam" id="PF00551">
    <property type="entry name" value="Formyl_trans_N"/>
    <property type="match status" value="1"/>
</dbReference>
<dbReference type="SUPFAM" id="SSF53328">
    <property type="entry name" value="Formyltransferase"/>
    <property type="match status" value="1"/>
</dbReference>
<organism evidence="8 9">
    <name type="scientific">Corynebacterium urealyticum</name>
    <dbReference type="NCBI Taxonomy" id="43771"/>
    <lineage>
        <taxon>Bacteria</taxon>
        <taxon>Bacillati</taxon>
        <taxon>Actinomycetota</taxon>
        <taxon>Actinomycetes</taxon>
        <taxon>Mycobacteriales</taxon>
        <taxon>Corynebacteriaceae</taxon>
        <taxon>Corynebacterium</taxon>
    </lineage>
</organism>
<evidence type="ECO:0000313" key="8">
    <source>
        <dbReference type="EMBL" id="TYR20090.1"/>
    </source>
</evidence>
<keyword evidence="3 5" id="KW-0808">Transferase</keyword>
<dbReference type="SUPFAM" id="SSF50486">
    <property type="entry name" value="FMT C-terminal domain-like"/>
    <property type="match status" value="1"/>
</dbReference>
<evidence type="ECO:0000259" key="7">
    <source>
        <dbReference type="Pfam" id="PF02911"/>
    </source>
</evidence>
<reference evidence="8 9" key="1">
    <citation type="submission" date="2019-08" db="EMBL/GenBank/DDBJ databases">
        <title>Draft genome of C. urealyticum strain VH4248.</title>
        <authorList>
            <person name="Navas J."/>
        </authorList>
    </citation>
    <scope>NUCLEOTIDE SEQUENCE [LARGE SCALE GENOMIC DNA]</scope>
    <source>
        <strain evidence="8 9">VH4248</strain>
    </source>
</reference>
<sequence>MKILFAGTPKPAAIVLEHLLADPRLEVLGVITQPDARRGRGRSLHPSPVAEVAEAAGLKVHKWASLGASAEDASDVRDTLAAYREAGATAVAVVAYGNLIPADLLDAVEHGWVNLHYSLLPRWRGAAPVQAAIAGGDEETGATIFRIEQGLDTGPMLAKKAYEIGIRDTAEDVLIELTDSGKTLLADTLVELSEGTATPQPQPEEGATHAPKIHPADARIDFSTPAKVIQRRARAHTPAPGAWCTLDGQRYKFGLLLPVPEGEECPELAPGQLWADKTRVLVGTGDDPLLVESIQPPGKKMMRAADWARGQQELLAQSPRFDIEEDTAK</sequence>
<dbReference type="InterPro" id="IPR011034">
    <property type="entry name" value="Formyl_transferase-like_C_sf"/>
</dbReference>
<dbReference type="InterPro" id="IPR036477">
    <property type="entry name" value="Formyl_transf_N_sf"/>
</dbReference>
<accession>A0A5D4G0K4</accession>
<proteinExistence type="inferred from homology"/>
<feature type="domain" description="Formyl transferase N-terminal" evidence="6">
    <location>
        <begin position="2"/>
        <end position="187"/>
    </location>
</feature>
<dbReference type="EC" id="2.1.2.9" evidence="2 5"/>
<dbReference type="EMBL" id="VSZI01000001">
    <property type="protein sequence ID" value="TYR20090.1"/>
    <property type="molecule type" value="Genomic_DNA"/>
</dbReference>
<name>A0A5D4G0K4_9CORY</name>
<dbReference type="RefSeq" id="WP_148811783.1">
    <property type="nucleotide sequence ID" value="NZ_VSZI01000001.1"/>
</dbReference>
<evidence type="ECO:0000256" key="5">
    <source>
        <dbReference type="HAMAP-Rule" id="MF_00182"/>
    </source>
</evidence>
<dbReference type="InterPro" id="IPR005794">
    <property type="entry name" value="Fmt"/>
</dbReference>
<gene>
    <name evidence="5 8" type="primary">fmt</name>
    <name evidence="8" type="ORF">FYJ87_03675</name>
</gene>
<dbReference type="InterPro" id="IPR044135">
    <property type="entry name" value="Met-tRNA-FMT_C"/>
</dbReference>
<evidence type="ECO:0000259" key="6">
    <source>
        <dbReference type="Pfam" id="PF00551"/>
    </source>
</evidence>
<evidence type="ECO:0000256" key="4">
    <source>
        <dbReference type="ARBA" id="ARBA00022917"/>
    </source>
</evidence>
<evidence type="ECO:0000256" key="3">
    <source>
        <dbReference type="ARBA" id="ARBA00022679"/>
    </source>
</evidence>
<dbReference type="Pfam" id="PF02911">
    <property type="entry name" value="Formyl_trans_C"/>
    <property type="match status" value="1"/>
</dbReference>
<keyword evidence="4 5" id="KW-0648">Protein biosynthesis</keyword>
<dbReference type="CDD" id="cd08704">
    <property type="entry name" value="Met_tRNA_FMT_C"/>
    <property type="match status" value="1"/>
</dbReference>
<dbReference type="InterPro" id="IPR002376">
    <property type="entry name" value="Formyl_transf_N"/>
</dbReference>
<dbReference type="Proteomes" id="UP000324726">
    <property type="component" value="Unassembled WGS sequence"/>
</dbReference>